<sequence length="330" mass="34838">MSSAARLSLPSLGLCALLASATLTAAAAPAVQTTLSLRANAYHDNQRFDSSGQPFVMHDLAAHESTLDTPAGFYASEQSAEASGTVTATSISLYSRSYTWARSSAPLYSAFADSAARASVTTPFLITGGGTAGTKGTLVAHLQVDGKVEVGQPLYDPVTSADAHGKAEMYFWATGLNATGCTTYADAGCWTINRDFSGDHVNTNNPNHTWELRIPFTFGTWSQFSLQMWATSLSRVTANGTGGWIEHYAMTDYAHTLKWDGIVSVLGANGQAVTGWSVESAPGVDLLASAVPEPGTWMLWGGGLLAGAWMRRRSASITRRDPQPSATRGA</sequence>
<protein>
    <submittedName>
        <fullName evidence="3">PEP-CTERM sorting domain-containing protein</fullName>
    </submittedName>
</protein>
<feature type="domain" description="Ice-binding protein C-terminal" evidence="2">
    <location>
        <begin position="290"/>
        <end position="312"/>
    </location>
</feature>
<accession>A0ABV0G207</accession>
<dbReference type="RefSeq" id="WP_347704570.1">
    <property type="nucleotide sequence ID" value="NZ_JBDPZD010000002.1"/>
</dbReference>
<organism evidence="3 4">
    <name type="scientific">Roseateles paludis</name>
    <dbReference type="NCBI Taxonomy" id="3145238"/>
    <lineage>
        <taxon>Bacteria</taxon>
        <taxon>Pseudomonadati</taxon>
        <taxon>Pseudomonadota</taxon>
        <taxon>Betaproteobacteria</taxon>
        <taxon>Burkholderiales</taxon>
        <taxon>Sphaerotilaceae</taxon>
        <taxon>Roseateles</taxon>
    </lineage>
</organism>
<evidence type="ECO:0000313" key="3">
    <source>
        <dbReference type="EMBL" id="MEO3691758.1"/>
    </source>
</evidence>
<dbReference type="Proteomes" id="UP001495147">
    <property type="component" value="Unassembled WGS sequence"/>
</dbReference>
<reference evidence="3 4" key="1">
    <citation type="submission" date="2024-05" db="EMBL/GenBank/DDBJ databases">
        <title>Roseateles sp. DJS-2-20 16S ribosomal RNA gene Genome sequencing and assembly.</title>
        <authorList>
            <person name="Woo H."/>
        </authorList>
    </citation>
    <scope>NUCLEOTIDE SEQUENCE [LARGE SCALE GENOMIC DNA]</scope>
    <source>
        <strain evidence="3 4">DJS-2-20</strain>
    </source>
</reference>
<feature type="chain" id="PRO_5047417998" evidence="1">
    <location>
        <begin position="28"/>
        <end position="330"/>
    </location>
</feature>
<comment type="caution">
    <text evidence="3">The sequence shown here is derived from an EMBL/GenBank/DDBJ whole genome shotgun (WGS) entry which is preliminary data.</text>
</comment>
<keyword evidence="1" id="KW-0732">Signal</keyword>
<dbReference type="Pfam" id="PF07589">
    <property type="entry name" value="PEP-CTERM"/>
    <property type="match status" value="1"/>
</dbReference>
<evidence type="ECO:0000313" key="4">
    <source>
        <dbReference type="Proteomes" id="UP001495147"/>
    </source>
</evidence>
<name>A0ABV0G207_9BURK</name>
<proteinExistence type="predicted"/>
<gene>
    <name evidence="3" type="ORF">ABDJ85_09775</name>
</gene>
<dbReference type="EMBL" id="JBDPZD010000002">
    <property type="protein sequence ID" value="MEO3691758.1"/>
    <property type="molecule type" value="Genomic_DNA"/>
</dbReference>
<evidence type="ECO:0000259" key="2">
    <source>
        <dbReference type="Pfam" id="PF07589"/>
    </source>
</evidence>
<keyword evidence="4" id="KW-1185">Reference proteome</keyword>
<dbReference type="InterPro" id="IPR013424">
    <property type="entry name" value="Ice-binding_C"/>
</dbReference>
<feature type="signal peptide" evidence="1">
    <location>
        <begin position="1"/>
        <end position="27"/>
    </location>
</feature>
<evidence type="ECO:0000256" key="1">
    <source>
        <dbReference type="SAM" id="SignalP"/>
    </source>
</evidence>